<dbReference type="Gene3D" id="3.10.20.90">
    <property type="entry name" value="Phosphatidylinositol 3-kinase Catalytic Subunit, Chain A, domain 1"/>
    <property type="match status" value="1"/>
</dbReference>
<dbReference type="FunFam" id="3.10.20.90:FF:000014">
    <property type="entry name" value="Ubiquitin-60S ribosomal L40 fusion"/>
    <property type="match status" value="1"/>
</dbReference>
<protein>
    <submittedName>
        <fullName evidence="23">Ribosomal protein</fullName>
    </submittedName>
</protein>
<keyword evidence="10" id="KW-0863">Zinc-finger</keyword>
<dbReference type="GO" id="GO:0016567">
    <property type="term" value="P:protein ubiquitination"/>
    <property type="evidence" value="ECO:0007669"/>
    <property type="project" value="UniProtKB-ARBA"/>
</dbReference>
<dbReference type="AlphaFoldDB" id="A0AAV9HX23"/>
<dbReference type="Proteomes" id="UP001321749">
    <property type="component" value="Unassembled WGS sequence"/>
</dbReference>
<dbReference type="GO" id="GO:0000055">
    <property type="term" value="P:ribosomal large subunit export from nucleus"/>
    <property type="evidence" value="ECO:0007669"/>
    <property type="project" value="UniProtKB-ARBA"/>
</dbReference>
<dbReference type="GO" id="GO:0008270">
    <property type="term" value="F:zinc ion binding"/>
    <property type="evidence" value="ECO:0007669"/>
    <property type="project" value="UniProtKB-KW"/>
</dbReference>
<name>A0AAV9HX23_9PEZI</name>
<keyword evidence="9" id="KW-0479">Metal-binding</keyword>
<evidence type="ECO:0000256" key="19">
    <source>
        <dbReference type="ARBA" id="ARBA00045962"/>
    </source>
</evidence>
<dbReference type="EMBL" id="MU864941">
    <property type="protein sequence ID" value="KAK4465281.1"/>
    <property type="molecule type" value="Genomic_DNA"/>
</dbReference>
<feature type="compositionally biased region" description="Gly residues" evidence="20">
    <location>
        <begin position="168"/>
        <end position="179"/>
    </location>
</feature>
<dbReference type="Gene3D" id="4.10.1060.50">
    <property type="match status" value="1"/>
</dbReference>
<evidence type="ECO:0000256" key="17">
    <source>
        <dbReference type="ARBA" id="ARBA00023274"/>
    </source>
</evidence>
<evidence type="ECO:0000256" key="5">
    <source>
        <dbReference type="ARBA" id="ARBA00008373"/>
    </source>
</evidence>
<keyword evidence="16" id="KW-0539">Nucleus</keyword>
<dbReference type="Pfam" id="PF11781">
    <property type="entry name" value="Zn_ribbon_RRN7"/>
    <property type="match status" value="1"/>
</dbReference>
<gene>
    <name evidence="23" type="ORF">QBC42DRAFT_336493</name>
</gene>
<reference evidence="23" key="1">
    <citation type="journal article" date="2023" name="Mol. Phylogenet. Evol.">
        <title>Genome-scale phylogeny and comparative genomics of the fungal order Sordariales.</title>
        <authorList>
            <person name="Hensen N."/>
            <person name="Bonometti L."/>
            <person name="Westerberg I."/>
            <person name="Brannstrom I.O."/>
            <person name="Guillou S."/>
            <person name="Cros-Aarteil S."/>
            <person name="Calhoun S."/>
            <person name="Haridas S."/>
            <person name="Kuo A."/>
            <person name="Mondo S."/>
            <person name="Pangilinan J."/>
            <person name="Riley R."/>
            <person name="LaButti K."/>
            <person name="Andreopoulos B."/>
            <person name="Lipzen A."/>
            <person name="Chen C."/>
            <person name="Yan M."/>
            <person name="Daum C."/>
            <person name="Ng V."/>
            <person name="Clum A."/>
            <person name="Steindorff A."/>
            <person name="Ohm R.A."/>
            <person name="Martin F."/>
            <person name="Silar P."/>
            <person name="Natvig D.O."/>
            <person name="Lalanne C."/>
            <person name="Gautier V."/>
            <person name="Ament-Velasquez S.L."/>
            <person name="Kruys A."/>
            <person name="Hutchinson M.I."/>
            <person name="Powell A.J."/>
            <person name="Barry K."/>
            <person name="Miller A.N."/>
            <person name="Grigoriev I.V."/>
            <person name="Debuchy R."/>
            <person name="Gladieux P."/>
            <person name="Hiltunen Thoren M."/>
            <person name="Johannesson H."/>
        </authorList>
    </citation>
    <scope>NUCLEOTIDE SEQUENCE</scope>
    <source>
        <strain evidence="23">PSN324</strain>
    </source>
</reference>
<dbReference type="GO" id="GO:0001164">
    <property type="term" value="F:RNA polymerase I core promoter sequence-specific DNA binding"/>
    <property type="evidence" value="ECO:0007669"/>
    <property type="project" value="InterPro"/>
</dbReference>
<evidence type="ECO:0000256" key="6">
    <source>
        <dbReference type="ARBA" id="ARBA00010570"/>
    </source>
</evidence>
<reference evidence="23" key="2">
    <citation type="submission" date="2023-06" db="EMBL/GenBank/DDBJ databases">
        <authorList>
            <consortium name="Lawrence Berkeley National Laboratory"/>
            <person name="Mondo S.J."/>
            <person name="Hensen N."/>
            <person name="Bonometti L."/>
            <person name="Westerberg I."/>
            <person name="Brannstrom I.O."/>
            <person name="Guillou S."/>
            <person name="Cros-Aarteil S."/>
            <person name="Calhoun S."/>
            <person name="Haridas S."/>
            <person name="Kuo A."/>
            <person name="Pangilinan J."/>
            <person name="Riley R."/>
            <person name="Labutti K."/>
            <person name="Andreopoulos B."/>
            <person name="Lipzen A."/>
            <person name="Chen C."/>
            <person name="Yanf M."/>
            <person name="Daum C."/>
            <person name="Ng V."/>
            <person name="Clum A."/>
            <person name="Steindorff A."/>
            <person name="Ohm R."/>
            <person name="Martin F."/>
            <person name="Silar P."/>
            <person name="Natvig D."/>
            <person name="Lalanne C."/>
            <person name="Gautier V."/>
            <person name="Ament-Velasquez S.L."/>
            <person name="Kruys A."/>
            <person name="Hutchinson M.I."/>
            <person name="Powell A.J."/>
            <person name="Barry K."/>
            <person name="Miller A.N."/>
            <person name="Grigoriev I.V."/>
            <person name="Debuchy R."/>
            <person name="Gladieux P."/>
            <person name="Thoren M.H."/>
            <person name="Johannesson H."/>
        </authorList>
    </citation>
    <scope>NUCLEOTIDE SEQUENCE</scope>
    <source>
        <strain evidence="23">PSN324</strain>
    </source>
</reference>
<evidence type="ECO:0000256" key="3">
    <source>
        <dbReference type="ARBA" id="ARBA00004604"/>
    </source>
</evidence>
<dbReference type="PANTHER" id="PTHR31576">
    <property type="entry name" value="TATA BOX-BINDING PROTEIN-ASSOCIATED FACTOR RNA POLYMERASE I SUBUNIT B"/>
    <property type="match status" value="1"/>
</dbReference>
<keyword evidence="24" id="KW-1185">Reference proteome</keyword>
<dbReference type="GO" id="GO:0003735">
    <property type="term" value="F:structural constituent of ribosome"/>
    <property type="evidence" value="ECO:0007669"/>
    <property type="project" value="InterPro"/>
</dbReference>
<dbReference type="InterPro" id="IPR000626">
    <property type="entry name" value="Ubiquitin-like_dom"/>
</dbReference>
<keyword evidence="12 23" id="KW-0689">Ribosomal protein</keyword>
<dbReference type="PRINTS" id="PR00348">
    <property type="entry name" value="UBIQUITIN"/>
</dbReference>
<keyword evidence="21" id="KW-0812">Transmembrane</keyword>
<dbReference type="PROSITE" id="PS00299">
    <property type="entry name" value="UBIQUITIN_1"/>
    <property type="match status" value="1"/>
</dbReference>
<dbReference type="GO" id="GO:0005840">
    <property type="term" value="C:ribosome"/>
    <property type="evidence" value="ECO:0007669"/>
    <property type="project" value="UniProtKB-KW"/>
</dbReference>
<dbReference type="GO" id="GO:0070860">
    <property type="term" value="C:RNA polymerase I core factor complex"/>
    <property type="evidence" value="ECO:0007669"/>
    <property type="project" value="InterPro"/>
</dbReference>
<dbReference type="InterPro" id="IPR048538">
    <property type="entry name" value="Rrn7_cyclin_C"/>
</dbReference>
<dbReference type="PROSITE" id="PS50053">
    <property type="entry name" value="UBIQUITIN_2"/>
    <property type="match status" value="1"/>
</dbReference>
<dbReference type="InterPro" id="IPR001975">
    <property type="entry name" value="Ribosomal_eL40_dom"/>
</dbReference>
<organism evidence="23 24">
    <name type="scientific">Cladorrhinum samala</name>
    <dbReference type="NCBI Taxonomy" id="585594"/>
    <lineage>
        <taxon>Eukaryota</taxon>
        <taxon>Fungi</taxon>
        <taxon>Dikarya</taxon>
        <taxon>Ascomycota</taxon>
        <taxon>Pezizomycotina</taxon>
        <taxon>Sordariomycetes</taxon>
        <taxon>Sordariomycetidae</taxon>
        <taxon>Sordariales</taxon>
        <taxon>Podosporaceae</taxon>
        <taxon>Cladorrhinum</taxon>
    </lineage>
</organism>
<comment type="subunit">
    <text evidence="18">Part of the 60S ribosomal subunit.</text>
</comment>
<dbReference type="InterPro" id="IPR033599">
    <property type="entry name" value="TAF1B/Rrn7"/>
</dbReference>
<dbReference type="SUPFAM" id="SSF57829">
    <property type="entry name" value="Zn-binding ribosomal proteins"/>
    <property type="match status" value="1"/>
</dbReference>
<dbReference type="Pfam" id="PF20645">
    <property type="entry name" value="Rrn7_cyclin_C"/>
    <property type="match status" value="1"/>
</dbReference>
<evidence type="ECO:0000259" key="22">
    <source>
        <dbReference type="PROSITE" id="PS50053"/>
    </source>
</evidence>
<evidence type="ECO:0000256" key="11">
    <source>
        <dbReference type="ARBA" id="ARBA00022833"/>
    </source>
</evidence>
<dbReference type="InterPro" id="IPR019954">
    <property type="entry name" value="Ubiquitin_CS"/>
</dbReference>
<evidence type="ECO:0000256" key="14">
    <source>
        <dbReference type="ARBA" id="ARBA00023125"/>
    </source>
</evidence>
<evidence type="ECO:0000256" key="7">
    <source>
        <dbReference type="ARBA" id="ARBA00022490"/>
    </source>
</evidence>
<comment type="caution">
    <text evidence="23">The sequence shown here is derived from an EMBL/GenBank/DDBJ whole genome shotgun (WGS) entry which is preliminary data.</text>
</comment>
<dbReference type="InterPro" id="IPR011332">
    <property type="entry name" value="Ribosomal_zn-bd"/>
</dbReference>
<dbReference type="FunFam" id="4.10.1060.50:FF:000001">
    <property type="entry name" value="ubiquitin-60S ribosomal protein L40"/>
    <property type="match status" value="1"/>
</dbReference>
<dbReference type="InterPro" id="IPR048540">
    <property type="entry name" value="Rrn7_cyclin_N"/>
</dbReference>
<evidence type="ECO:0000313" key="23">
    <source>
        <dbReference type="EMBL" id="KAK4465281.1"/>
    </source>
</evidence>
<comment type="similarity">
    <text evidence="5">In the N-terminal section; belongs to the ubiquitin family.</text>
</comment>
<feature type="transmembrane region" description="Helical" evidence="21">
    <location>
        <begin position="58"/>
        <end position="78"/>
    </location>
</feature>
<evidence type="ECO:0000313" key="24">
    <source>
        <dbReference type="Proteomes" id="UP001321749"/>
    </source>
</evidence>
<keyword evidence="13" id="KW-0805">Transcription regulation</keyword>
<dbReference type="SMART" id="SM00213">
    <property type="entry name" value="UBQ"/>
    <property type="match status" value="1"/>
</dbReference>
<proteinExistence type="inferred from homology"/>
<evidence type="ECO:0000256" key="18">
    <source>
        <dbReference type="ARBA" id="ARBA00035124"/>
    </source>
</evidence>
<evidence type="ECO:0000256" key="16">
    <source>
        <dbReference type="ARBA" id="ARBA00023242"/>
    </source>
</evidence>
<dbReference type="SUPFAM" id="SSF54236">
    <property type="entry name" value="Ubiquitin-like"/>
    <property type="match status" value="1"/>
</dbReference>
<keyword evidence="7" id="KW-0963">Cytoplasm</keyword>
<feature type="domain" description="Ubiquitin-like" evidence="22">
    <location>
        <begin position="627"/>
        <end position="702"/>
    </location>
</feature>
<dbReference type="InterPro" id="IPR038587">
    <property type="entry name" value="Ribosomal_eL40_sf"/>
</dbReference>
<comment type="function">
    <text evidence="1">Component of the 60S subunit of the ribosome.</text>
</comment>
<evidence type="ECO:0000256" key="20">
    <source>
        <dbReference type="SAM" id="MobiDB-lite"/>
    </source>
</evidence>
<evidence type="ECO:0000256" key="13">
    <source>
        <dbReference type="ARBA" id="ARBA00023015"/>
    </source>
</evidence>
<comment type="similarity">
    <text evidence="6">In the C-terminal section; belongs to the eukaryotic ribosomal protein eL40 family.</text>
</comment>
<evidence type="ECO:0000256" key="21">
    <source>
        <dbReference type="SAM" id="Phobius"/>
    </source>
</evidence>
<evidence type="ECO:0000256" key="12">
    <source>
        <dbReference type="ARBA" id="ARBA00022980"/>
    </source>
</evidence>
<keyword evidence="21" id="KW-1133">Transmembrane helix</keyword>
<comment type="subcellular location">
    <subcellularLocation>
        <location evidence="2">Cytoplasm</location>
    </subcellularLocation>
    <subcellularLocation>
        <location evidence="3">Nucleus</location>
        <location evidence="3">Nucleolus</location>
    </subcellularLocation>
</comment>
<keyword evidence="8" id="KW-1017">Isopeptide bond</keyword>
<dbReference type="Pfam" id="PF20644">
    <property type="entry name" value="Rrn7_cyclin_N"/>
    <property type="match status" value="1"/>
</dbReference>
<evidence type="ECO:0000256" key="1">
    <source>
        <dbReference type="ARBA" id="ARBA00002241"/>
    </source>
</evidence>
<dbReference type="GO" id="GO:0006412">
    <property type="term" value="P:translation"/>
    <property type="evidence" value="ECO:0007669"/>
    <property type="project" value="InterPro"/>
</dbReference>
<keyword evidence="14" id="KW-0238">DNA-binding</keyword>
<evidence type="ECO:0000256" key="9">
    <source>
        <dbReference type="ARBA" id="ARBA00022723"/>
    </source>
</evidence>
<evidence type="ECO:0000256" key="8">
    <source>
        <dbReference type="ARBA" id="ARBA00022499"/>
    </source>
</evidence>
<comment type="function">
    <text evidence="19">Component of the ribosome, a large ribonucleoprotein complex responsible for the synthesis of proteins in the cell. The small ribosomal subunit (SSU) binds messenger RNAs (mRNAs) and translates the encoded message by selecting cognate aminoacyl-transfer RNA (tRNA) molecules. The large subunit (LSU) contains the ribosomal catalytic site termed the peptidyl transferase center (PTC), which catalyzes the formation of peptide bonds, thereby polymerizing the amino acids delivered by tRNAs into a polypeptide chain. The nascent polypeptides leave the ribosome through a tunnel in the LSU and interact with protein factors that function in enzymatic processing, targeting, and the membrane insertion of nascent chains at the exit of the ribosomal tunnel. eL40 is essential for translation of a subset of cellular transcripts, including stress response transcripts, such as DDR2.</text>
</comment>
<evidence type="ECO:0000256" key="15">
    <source>
        <dbReference type="ARBA" id="ARBA00023163"/>
    </source>
</evidence>
<dbReference type="InterPro" id="IPR029071">
    <property type="entry name" value="Ubiquitin-like_domsf"/>
</dbReference>
<evidence type="ECO:0000256" key="2">
    <source>
        <dbReference type="ARBA" id="ARBA00004496"/>
    </source>
</evidence>
<keyword evidence="15" id="KW-0804">Transcription</keyword>
<dbReference type="GO" id="GO:0042790">
    <property type="term" value="P:nucleolar large rRNA transcription by RNA polymerase I"/>
    <property type="evidence" value="ECO:0007669"/>
    <property type="project" value="TreeGrafter"/>
</dbReference>
<dbReference type="PANTHER" id="PTHR31576:SF2">
    <property type="entry name" value="TATA BOX-BINDING PROTEIN-ASSOCIATED FACTOR RNA POLYMERASE I SUBUNIT B"/>
    <property type="match status" value="1"/>
</dbReference>
<dbReference type="Pfam" id="PF00240">
    <property type="entry name" value="ubiquitin"/>
    <property type="match status" value="1"/>
</dbReference>
<accession>A0AAV9HX23</accession>
<evidence type="ECO:0000256" key="10">
    <source>
        <dbReference type="ARBA" id="ARBA00022771"/>
    </source>
</evidence>
<comment type="similarity">
    <text evidence="4">Belongs to the RRN7/TAF1B family.</text>
</comment>
<dbReference type="Pfam" id="PF01020">
    <property type="entry name" value="Ribosomal_L40e"/>
    <property type="match status" value="1"/>
</dbReference>
<keyword evidence="21" id="KW-0472">Membrane</keyword>
<feature type="region of interest" description="Disordered" evidence="20">
    <location>
        <begin position="161"/>
        <end position="213"/>
    </location>
</feature>
<dbReference type="InterPro" id="IPR019956">
    <property type="entry name" value="Ubiquitin_dom"/>
</dbReference>
<evidence type="ECO:0000256" key="4">
    <source>
        <dbReference type="ARBA" id="ARBA00006899"/>
    </source>
</evidence>
<dbReference type="CDD" id="cd01803">
    <property type="entry name" value="Ubl_ubiquitin"/>
    <property type="match status" value="1"/>
</dbReference>
<dbReference type="GO" id="GO:0005737">
    <property type="term" value="C:cytoplasm"/>
    <property type="evidence" value="ECO:0007669"/>
    <property type="project" value="UniProtKB-SubCell"/>
</dbReference>
<dbReference type="GO" id="GO:1990904">
    <property type="term" value="C:ribonucleoprotein complex"/>
    <property type="evidence" value="ECO:0007669"/>
    <property type="project" value="UniProtKB-KW"/>
</dbReference>
<keyword evidence="11" id="KW-0862">Zinc</keyword>
<keyword evidence="17" id="KW-0687">Ribonucleoprotein</keyword>
<dbReference type="SMART" id="SM01377">
    <property type="entry name" value="Ribosomal_L40e"/>
    <property type="match status" value="1"/>
</dbReference>
<dbReference type="InterPro" id="IPR021752">
    <property type="entry name" value="TF_Rrn7_Zf"/>
</dbReference>
<sequence>MRRFRRFPQGQTCDECPARRWYLQDGLRYCENGHQVQVPFIFTFPPTTNHLILPHRTFLYFFFLSLSLSLCVSGYIQYDVDEEDNFGKIGKTIRKKTEKKVREKKQLSGNEARKLYLECLQLLLRKQTAWLVKTRGFHPELESVVRDLWLLRIRDFPGLEKKEKDGGPGRGQSGGAGGDDVGDDGGLVMFSSQTKDDDKEEEGGEQTGRSKRRKKSWSSEVWVLPGVMDTLGMVYLGCLLRQEPVRIGDVWEWARNNQIPFLGAMDHVPEDWRERLPGWAHSSLLTRYARFKGGELHRSVMALMLGYKENHGMVFPPIPASPLLFLYLKDLALPPELHKYTQKIHSLLEMRLSFPARQVSHDRNILLDIPDVLLVASLVVATKQAYPFDDVRRYPRDYDDPLCLRMNWEVWEGEFQRRPDQRPAIPDYEHTDPKAIWSMEKRDIVELLTWFQETQLEKRTTGETEIDRLFPLNDVPPLPKIEGMSEEDIEARLYKIQKATKFVEPRPEPEDQGVEVKRLGSDFRSFKFVEELEGHAKRFYEVVAEVAGLSTKDLVQAVYTLERNLLEWQSKEKRRTVEEEPTIALNFRLRALDALCAGDSNPHQNLRLPVELSRQPHHQPPWESVKMQIFVKTLTGKTITLEVESSDTIDNVKAKIQDKEGIPPDQQRLIFAGKQLEDGRTLSDYNIQKESTLHLVLRLRGGIIEPSLKALASKFNCDKMICRKCYARLPPRATNCRKKKCGHTNQLRPKKKLK</sequence>